<keyword evidence="9" id="KW-0067">ATP-binding</keyword>
<keyword evidence="16" id="KW-1185">Reference proteome</keyword>
<dbReference type="InterPro" id="IPR025201">
    <property type="entry name" value="KdpD_TM"/>
</dbReference>
<dbReference type="Gene3D" id="3.30.450.40">
    <property type="match status" value="1"/>
</dbReference>
<dbReference type="CDD" id="cd01987">
    <property type="entry name" value="USP_KdpD-like"/>
    <property type="match status" value="1"/>
</dbReference>
<dbReference type="InterPro" id="IPR027417">
    <property type="entry name" value="P-loop_NTPase"/>
</dbReference>
<dbReference type="SMART" id="SM00387">
    <property type="entry name" value="HATPase_c"/>
    <property type="match status" value="1"/>
</dbReference>
<keyword evidence="11" id="KW-0902">Two-component regulatory system</keyword>
<comment type="subcellular location">
    <subcellularLocation>
        <location evidence="2">Membrane</location>
        <topology evidence="2">Multi-pass membrane protein</topology>
    </subcellularLocation>
</comment>
<dbReference type="PROSITE" id="PS50109">
    <property type="entry name" value="HIS_KIN"/>
    <property type="match status" value="1"/>
</dbReference>
<evidence type="ECO:0000256" key="6">
    <source>
        <dbReference type="ARBA" id="ARBA00022692"/>
    </source>
</evidence>
<feature type="transmembrane region" description="Helical" evidence="13">
    <location>
        <begin position="422"/>
        <end position="444"/>
    </location>
</feature>
<dbReference type="SUPFAM" id="SSF47384">
    <property type="entry name" value="Homodimeric domain of signal transducing histidine kinase"/>
    <property type="match status" value="1"/>
</dbReference>
<dbReference type="Pfam" id="PF02702">
    <property type="entry name" value="KdpD"/>
    <property type="match status" value="1"/>
</dbReference>
<dbReference type="PANTHER" id="PTHR45569:SF1">
    <property type="entry name" value="SENSOR PROTEIN KDPD"/>
    <property type="match status" value="1"/>
</dbReference>
<dbReference type="InterPro" id="IPR036890">
    <property type="entry name" value="HATPase_C_sf"/>
</dbReference>
<evidence type="ECO:0000256" key="9">
    <source>
        <dbReference type="ARBA" id="ARBA00022840"/>
    </source>
</evidence>
<dbReference type="Gene3D" id="1.20.120.620">
    <property type="entry name" value="Backbone structure of the membrane domain of e. Coli histidine kinase receptor kdpd"/>
    <property type="match status" value="1"/>
</dbReference>
<evidence type="ECO:0000256" key="11">
    <source>
        <dbReference type="ARBA" id="ARBA00023012"/>
    </source>
</evidence>
<keyword evidence="7" id="KW-0547">Nucleotide-binding</keyword>
<dbReference type="InterPro" id="IPR036097">
    <property type="entry name" value="HisK_dim/P_sf"/>
</dbReference>
<dbReference type="CDD" id="cd00075">
    <property type="entry name" value="HATPase"/>
    <property type="match status" value="1"/>
</dbReference>
<evidence type="ECO:0000259" key="14">
    <source>
        <dbReference type="PROSITE" id="PS50109"/>
    </source>
</evidence>
<evidence type="ECO:0000256" key="12">
    <source>
        <dbReference type="ARBA" id="ARBA00023136"/>
    </source>
</evidence>
<dbReference type="EMBL" id="AP027151">
    <property type="protein sequence ID" value="BDV42691.1"/>
    <property type="molecule type" value="Genomic_DNA"/>
</dbReference>
<dbReference type="Gene3D" id="3.40.50.300">
    <property type="entry name" value="P-loop containing nucleotide triphosphate hydrolases"/>
    <property type="match status" value="1"/>
</dbReference>
<dbReference type="CDD" id="cd00082">
    <property type="entry name" value="HisKA"/>
    <property type="match status" value="1"/>
</dbReference>
<feature type="domain" description="Histidine kinase" evidence="14">
    <location>
        <begin position="675"/>
        <end position="890"/>
    </location>
</feature>
<sequence>MISNPDDIRPSPEAMLKLAQAEESATSRGKLKIFLGYAAGVGKTYAMLEAARQRKLDGRDVVVAYVESHGRQETDALLDGLEQLPKAMISYMGVQLPELDIDATLERAPQIALVDELAHTNVSGSRHEKRWQDVEELLDAGIDVYTTVNVQHFESLNDIVTQVTGIKVKETVPDRLLDEAFDIKLVDIPPDELMQRLREGKIYIPEQATKAMEKFFRPGNLMALRELSMRRAAARVDEEVRAYMEASAIEGPWPVAERLLVCVSGSPYSEKLIRTTRRLSDEMKAPWHTVYIETPGGGKYLQENRQRVWRDLRLAETLGAQTATMTATSVADALIEYANKHHVTKIVVGKPSKPRWRELLATPLVDRIIRLSGEIDVYVVSLGAPEPTSTQRALPATKKYIQWSDLLRSFALVAAATAVSELLYQFFSPTNLVMIYLLAVVLAATRLGQRPAMMTAFFGVLAFDFFFVPPRFSFAVSDSEYLLSFAALFVVGIVIGKLVSQSRERAEVIREREMQTASLYYLSRDLSAASDVQSVLNAMIKNIESSLEANLAILLPEGERMEIKASTTSINLDLKELAVADWAYRNRQPAGKGTDTLISAEYLYVPMSTGENVLGVLGIGFADQAAYTSPDIRKLLNAFVTQAALAVERVMLVAQAEQTKIHQARSNLERALLNSISHDLRTPLVTISMALDNMWESGSKLTEAARTKLISAARGEAQRLNRFVGNLLDMTRLEAGAVKLKKIPCEVQELIGCSLAALEQRIGDRVITVDAPSDLPLVMMDLSLMIQMMVNLIENAHKYSPVDKPIEIKARCAMEFLCLQVSDYGQGVPQSELNKIFDKFYRIPVPEGAGGTGLGLAICKGIVEAHDGEIVATMHEGGGLRISVILPVGKESSFNEEY</sequence>
<evidence type="ECO:0000256" key="2">
    <source>
        <dbReference type="ARBA" id="ARBA00004141"/>
    </source>
</evidence>
<dbReference type="Proteomes" id="UP001317705">
    <property type="component" value="Chromosome"/>
</dbReference>
<keyword evidence="5" id="KW-0808">Transferase</keyword>
<name>A0ABM8EKG0_9BACT</name>
<dbReference type="GO" id="GO:0016301">
    <property type="term" value="F:kinase activity"/>
    <property type="evidence" value="ECO:0007669"/>
    <property type="project" value="UniProtKB-KW"/>
</dbReference>
<dbReference type="EC" id="2.7.13.3" evidence="3"/>
<evidence type="ECO:0000256" key="8">
    <source>
        <dbReference type="ARBA" id="ARBA00022777"/>
    </source>
</evidence>
<dbReference type="SMART" id="SM00388">
    <property type="entry name" value="HisKA"/>
    <property type="match status" value="1"/>
</dbReference>
<dbReference type="InterPro" id="IPR003852">
    <property type="entry name" value="Sig_transdc_His_kinase_KdpD_N"/>
</dbReference>
<dbReference type="PANTHER" id="PTHR45569">
    <property type="entry name" value="SENSOR PROTEIN KDPD"/>
    <property type="match status" value="1"/>
</dbReference>
<dbReference type="Gene3D" id="1.10.287.130">
    <property type="match status" value="1"/>
</dbReference>
<dbReference type="InterPro" id="IPR052023">
    <property type="entry name" value="Histidine_kinase_KdpD"/>
</dbReference>
<dbReference type="InterPro" id="IPR003594">
    <property type="entry name" value="HATPase_dom"/>
</dbReference>
<dbReference type="InterPro" id="IPR003661">
    <property type="entry name" value="HisK_dim/P_dom"/>
</dbReference>
<dbReference type="Pfam" id="PF13493">
    <property type="entry name" value="DUF4118"/>
    <property type="match status" value="1"/>
</dbReference>
<dbReference type="Pfam" id="PF13492">
    <property type="entry name" value="GAF_3"/>
    <property type="match status" value="1"/>
</dbReference>
<dbReference type="Pfam" id="PF02518">
    <property type="entry name" value="HATPase_c"/>
    <property type="match status" value="1"/>
</dbReference>
<proteinExistence type="predicted"/>
<comment type="catalytic activity">
    <reaction evidence="1">
        <text>ATP + protein L-histidine = ADP + protein N-phospho-L-histidine.</text>
        <dbReference type="EC" id="2.7.13.3"/>
    </reaction>
</comment>
<dbReference type="Gene3D" id="3.40.50.620">
    <property type="entry name" value="HUPs"/>
    <property type="match status" value="1"/>
</dbReference>
<evidence type="ECO:0000256" key="7">
    <source>
        <dbReference type="ARBA" id="ARBA00022741"/>
    </source>
</evidence>
<organism evidence="15 16">
    <name type="scientific">Geotalea uraniireducens</name>
    <dbReference type="NCBI Taxonomy" id="351604"/>
    <lineage>
        <taxon>Bacteria</taxon>
        <taxon>Pseudomonadati</taxon>
        <taxon>Thermodesulfobacteriota</taxon>
        <taxon>Desulfuromonadia</taxon>
        <taxon>Geobacterales</taxon>
        <taxon>Geobacteraceae</taxon>
        <taxon>Geotalea</taxon>
    </lineage>
</organism>
<evidence type="ECO:0000256" key="10">
    <source>
        <dbReference type="ARBA" id="ARBA00022989"/>
    </source>
</evidence>
<keyword evidence="6 13" id="KW-0812">Transmembrane</keyword>
<dbReference type="InterPro" id="IPR014729">
    <property type="entry name" value="Rossmann-like_a/b/a_fold"/>
</dbReference>
<evidence type="ECO:0000256" key="5">
    <source>
        <dbReference type="ARBA" id="ARBA00022679"/>
    </source>
</evidence>
<dbReference type="Gene3D" id="3.30.565.10">
    <property type="entry name" value="Histidine kinase-like ATPase, C-terminal domain"/>
    <property type="match status" value="1"/>
</dbReference>
<dbReference type="SUPFAM" id="SSF55874">
    <property type="entry name" value="ATPase domain of HSP90 chaperone/DNA topoisomerase II/histidine kinase"/>
    <property type="match status" value="1"/>
</dbReference>
<gene>
    <name evidence="15" type="primary">kdpD_2</name>
    <name evidence="15" type="ORF">GURASL_16140</name>
</gene>
<dbReference type="Pfam" id="PF00512">
    <property type="entry name" value="HisKA"/>
    <property type="match status" value="1"/>
</dbReference>
<reference evidence="15 16" key="1">
    <citation type="submission" date="2022-12" db="EMBL/GenBank/DDBJ databases">
        <title>Polyphasic characterization of Geotalea uranireducens NIT-SL11 newly isolated from a complex of sewage sludge and microbially reduced graphene oxide.</title>
        <authorList>
            <person name="Xie L."/>
            <person name="Yoshida N."/>
            <person name="Meng L."/>
        </authorList>
    </citation>
    <scope>NUCLEOTIDE SEQUENCE [LARGE SCALE GENOMIC DNA]</scope>
    <source>
        <strain evidence="15 16">NIT-SL11</strain>
    </source>
</reference>
<dbReference type="PRINTS" id="PR00344">
    <property type="entry name" value="BCTRLSENSOR"/>
</dbReference>
<protein>
    <recommendedName>
        <fullName evidence="3">histidine kinase</fullName>
        <ecNumber evidence="3">2.7.13.3</ecNumber>
    </recommendedName>
</protein>
<keyword evidence="8 15" id="KW-0418">Kinase</keyword>
<dbReference type="InterPro" id="IPR005467">
    <property type="entry name" value="His_kinase_dom"/>
</dbReference>
<dbReference type="InterPro" id="IPR029016">
    <property type="entry name" value="GAF-like_dom_sf"/>
</dbReference>
<evidence type="ECO:0000256" key="13">
    <source>
        <dbReference type="SAM" id="Phobius"/>
    </source>
</evidence>
<keyword evidence="12 13" id="KW-0472">Membrane</keyword>
<accession>A0ABM8EKG0</accession>
<keyword evidence="10 13" id="KW-1133">Transmembrane helix</keyword>
<evidence type="ECO:0000256" key="1">
    <source>
        <dbReference type="ARBA" id="ARBA00000085"/>
    </source>
</evidence>
<feature type="transmembrane region" description="Helical" evidence="13">
    <location>
        <begin position="451"/>
        <end position="469"/>
    </location>
</feature>
<evidence type="ECO:0000313" key="15">
    <source>
        <dbReference type="EMBL" id="BDV42691.1"/>
    </source>
</evidence>
<feature type="transmembrane region" description="Helical" evidence="13">
    <location>
        <begin position="481"/>
        <end position="500"/>
    </location>
</feature>
<keyword evidence="4" id="KW-0597">Phosphoprotein</keyword>
<dbReference type="SUPFAM" id="SSF52402">
    <property type="entry name" value="Adenine nucleotide alpha hydrolases-like"/>
    <property type="match status" value="1"/>
</dbReference>
<evidence type="ECO:0000256" key="3">
    <source>
        <dbReference type="ARBA" id="ARBA00012438"/>
    </source>
</evidence>
<dbReference type="SUPFAM" id="SSF55781">
    <property type="entry name" value="GAF domain-like"/>
    <property type="match status" value="1"/>
</dbReference>
<dbReference type="InterPro" id="IPR038318">
    <property type="entry name" value="KdpD_sf"/>
</dbReference>
<evidence type="ECO:0000256" key="4">
    <source>
        <dbReference type="ARBA" id="ARBA00022553"/>
    </source>
</evidence>
<evidence type="ECO:0000313" key="16">
    <source>
        <dbReference type="Proteomes" id="UP001317705"/>
    </source>
</evidence>
<dbReference type="InterPro" id="IPR003018">
    <property type="entry name" value="GAF"/>
</dbReference>
<dbReference type="InterPro" id="IPR004358">
    <property type="entry name" value="Sig_transdc_His_kin-like_C"/>
</dbReference>